<dbReference type="Proteomes" id="UP000078284">
    <property type="component" value="Chromosome 1"/>
</dbReference>
<organism evidence="2 3">
    <name type="scientific">Arabidopsis thaliana</name>
    <name type="common">Mouse-ear cress</name>
    <dbReference type="NCBI Taxonomy" id="3702"/>
    <lineage>
        <taxon>Eukaryota</taxon>
        <taxon>Viridiplantae</taxon>
        <taxon>Streptophyta</taxon>
        <taxon>Embryophyta</taxon>
        <taxon>Tracheophyta</taxon>
        <taxon>Spermatophyta</taxon>
        <taxon>Magnoliopsida</taxon>
        <taxon>eudicotyledons</taxon>
        <taxon>Gunneridae</taxon>
        <taxon>Pentapetalae</taxon>
        <taxon>rosids</taxon>
        <taxon>malvids</taxon>
        <taxon>Brassicales</taxon>
        <taxon>Brassicaceae</taxon>
        <taxon>Camelineae</taxon>
        <taxon>Arabidopsis</taxon>
    </lineage>
</organism>
<feature type="coiled-coil region" evidence="1">
    <location>
        <begin position="46"/>
        <end position="80"/>
    </location>
</feature>
<dbReference type="AlphaFoldDB" id="A0A178W2U2"/>
<dbReference type="EMBL" id="LUHQ01000001">
    <property type="protein sequence ID" value="OAP12021.1"/>
    <property type="molecule type" value="Genomic_DNA"/>
</dbReference>
<accession>A0A178W2U2</accession>
<reference evidence="3" key="1">
    <citation type="journal article" date="2016" name="Proc. Natl. Acad. Sci. U.S.A.">
        <title>Chromosome-level assembly of Arabidopsis thaliana Ler reveals the extent of translocation and inversion polymorphisms.</title>
        <authorList>
            <person name="Zapata L."/>
            <person name="Ding J."/>
            <person name="Willing E.M."/>
            <person name="Hartwig B."/>
            <person name="Bezdan D."/>
            <person name="Jiao W.B."/>
            <person name="Patel V."/>
            <person name="Velikkakam James G."/>
            <person name="Koornneef M."/>
            <person name="Ossowski S."/>
            <person name="Schneeberger K."/>
        </authorList>
    </citation>
    <scope>NUCLEOTIDE SEQUENCE [LARGE SCALE GENOMIC DNA]</scope>
    <source>
        <strain evidence="3">cv. Landsberg erecta</strain>
    </source>
</reference>
<gene>
    <name evidence="2" type="ordered locus">AXX17_At1g45220</name>
</gene>
<evidence type="ECO:0000256" key="1">
    <source>
        <dbReference type="SAM" id="Coils"/>
    </source>
</evidence>
<keyword evidence="1" id="KW-0175">Coiled coil</keyword>
<evidence type="ECO:0000313" key="2">
    <source>
        <dbReference type="EMBL" id="OAP12021.1"/>
    </source>
</evidence>
<evidence type="ECO:0000313" key="3">
    <source>
        <dbReference type="Proteomes" id="UP000078284"/>
    </source>
</evidence>
<sequence>MANAENNSVSTRSSELYREISQMDDEIMKLVEQINQPIGRPDFGAFEEARKKLTDKRMKLEELSKRMKEVIKEMEETPKR</sequence>
<proteinExistence type="predicted"/>
<name>A0A178W2U2_ARATH</name>
<protein>
    <submittedName>
        <fullName evidence="2">Uncharacterized protein</fullName>
    </submittedName>
</protein>
<dbReference type="ExpressionAtlas" id="A0A178W2U2">
    <property type="expression patterns" value="baseline and differential"/>
</dbReference>
<comment type="caution">
    <text evidence="2">The sequence shown here is derived from an EMBL/GenBank/DDBJ whole genome shotgun (WGS) entry which is preliminary data.</text>
</comment>